<evidence type="ECO:0000313" key="1">
    <source>
        <dbReference type="EMBL" id="MQA56802.1"/>
    </source>
</evidence>
<comment type="caution">
    <text evidence="1">The sequence shown here is derived from an EMBL/GenBank/DDBJ whole genome shotgun (WGS) entry which is preliminary data.</text>
</comment>
<dbReference type="AlphaFoldDB" id="A0A7X1PS79"/>
<sequence length="103" mass="11772">MPQPRTLDLLFAEEPRTWGLRGDPYLWRAMAVELGRTPWPDSLEHLDLVLAQAFERLTGRGLDAQEHFFVEAFAHGGMSSGGISPQFWREKGLPRLRQRWAAA</sequence>
<gene>
    <name evidence="1" type="ORF">GDH07_26120</name>
</gene>
<protein>
    <submittedName>
        <fullName evidence="1">Uncharacterized protein</fullName>
    </submittedName>
</protein>
<proteinExistence type="predicted"/>
<reference evidence="1 2" key="1">
    <citation type="submission" date="2019-10" db="EMBL/GenBank/DDBJ databases">
        <title>Pseudomonas dajingensis sp. nov., isolated from the profound head ulcers of farmed Murray cod (Maccullochella peelii peelii).</title>
        <authorList>
            <person name="Liu Y."/>
        </authorList>
    </citation>
    <scope>NUCLEOTIDE SEQUENCE [LARGE SCALE GENOMIC DNA]</scope>
    <source>
        <strain evidence="1 2">MC042</strain>
    </source>
</reference>
<dbReference type="EMBL" id="WHUV01000005">
    <property type="protein sequence ID" value="MQA56802.1"/>
    <property type="molecule type" value="Genomic_DNA"/>
</dbReference>
<accession>A0A7X1PS79</accession>
<dbReference type="RefSeq" id="WP_053136512.1">
    <property type="nucleotide sequence ID" value="NZ_CP191492.1"/>
</dbReference>
<dbReference type="Proteomes" id="UP000486534">
    <property type="component" value="Unassembled WGS sequence"/>
</dbReference>
<organism evidence="1 2">
    <name type="scientific">Pseudomonas piscis</name>
    <dbReference type="NCBI Taxonomy" id="2614538"/>
    <lineage>
        <taxon>Bacteria</taxon>
        <taxon>Pseudomonadati</taxon>
        <taxon>Pseudomonadota</taxon>
        <taxon>Gammaproteobacteria</taxon>
        <taxon>Pseudomonadales</taxon>
        <taxon>Pseudomonadaceae</taxon>
        <taxon>Pseudomonas</taxon>
    </lineage>
</organism>
<name>A0A7X1PS79_9PSED</name>
<evidence type="ECO:0000313" key="2">
    <source>
        <dbReference type="Proteomes" id="UP000486534"/>
    </source>
</evidence>